<dbReference type="RefSeq" id="WP_188708170.1">
    <property type="nucleotide sequence ID" value="NZ_BMDX01000011.1"/>
</dbReference>
<keyword evidence="3" id="KW-1185">Reference proteome</keyword>
<keyword evidence="1" id="KW-0175">Coiled coil</keyword>
<name>A0A8J2XPJ1_9GAMM</name>
<feature type="coiled-coil region" evidence="1">
    <location>
        <begin position="26"/>
        <end position="142"/>
    </location>
</feature>
<proteinExistence type="predicted"/>
<dbReference type="EMBL" id="BMDX01000011">
    <property type="protein sequence ID" value="GGA80585.1"/>
    <property type="molecule type" value="Genomic_DNA"/>
</dbReference>
<gene>
    <name evidence="2" type="ORF">GCM10011369_23140</name>
</gene>
<reference evidence="3" key="1">
    <citation type="journal article" date="2019" name="Int. J. Syst. Evol. Microbiol.">
        <title>The Global Catalogue of Microorganisms (GCM) 10K type strain sequencing project: providing services to taxonomists for standard genome sequencing and annotation.</title>
        <authorList>
            <consortium name="The Broad Institute Genomics Platform"/>
            <consortium name="The Broad Institute Genome Sequencing Center for Infectious Disease"/>
            <person name="Wu L."/>
            <person name="Ma J."/>
        </authorList>
    </citation>
    <scope>NUCLEOTIDE SEQUENCE [LARGE SCALE GENOMIC DNA]</scope>
    <source>
        <strain evidence="3">CGMCC 1.10130</strain>
    </source>
</reference>
<accession>A0A8J2XPJ1</accession>
<protein>
    <submittedName>
        <fullName evidence="2">Uncharacterized protein</fullName>
    </submittedName>
</protein>
<sequence>MFEQANLAFDQLQNVVDIMSHNEQHISQLTARNLELVAQVEQLQDNLVEANACAATRQERINQELEHAEDVIRATERELATLQQENAATEQKLQTAQQELRQLKALNPEKQAKLIKRLKTEKAELQQDVQRLRTTRSSATAKTKEMTRQLGEAGYLINELYNLLRRHTCCILSDHGDYYTELVNGKVDVGGETQYAVRICHRSGGGARLYALDADGELGHAPTIKGGFRPNKAAITAAHDFLTGMKANNWQLTNEQIAKYSGFQQQLHELTRYHKLTLLGLPE</sequence>
<dbReference type="Gene3D" id="1.10.287.1490">
    <property type="match status" value="1"/>
</dbReference>
<comment type="caution">
    <text evidence="2">The sequence shown here is derived from an EMBL/GenBank/DDBJ whole genome shotgun (WGS) entry which is preliminary data.</text>
</comment>
<evidence type="ECO:0000256" key="1">
    <source>
        <dbReference type="SAM" id="Coils"/>
    </source>
</evidence>
<dbReference type="AlphaFoldDB" id="A0A8J2XPJ1"/>
<evidence type="ECO:0000313" key="2">
    <source>
        <dbReference type="EMBL" id="GGA80585.1"/>
    </source>
</evidence>
<dbReference type="Proteomes" id="UP000619743">
    <property type="component" value="Unassembled WGS sequence"/>
</dbReference>
<evidence type="ECO:0000313" key="3">
    <source>
        <dbReference type="Proteomes" id="UP000619743"/>
    </source>
</evidence>
<organism evidence="2 3">
    <name type="scientific">Neiella marina</name>
    <dbReference type="NCBI Taxonomy" id="508461"/>
    <lineage>
        <taxon>Bacteria</taxon>
        <taxon>Pseudomonadati</taxon>
        <taxon>Pseudomonadota</taxon>
        <taxon>Gammaproteobacteria</taxon>
        <taxon>Alteromonadales</taxon>
        <taxon>Echinimonadaceae</taxon>
        <taxon>Neiella</taxon>
    </lineage>
</organism>